<dbReference type="RefSeq" id="XP_009544561.1">
    <property type="nucleotide sequence ID" value="XM_009546266.1"/>
</dbReference>
<gene>
    <name evidence="1" type="ORF">HETIRDRAFT_408752</name>
</gene>
<dbReference type="HOGENOM" id="CLU_1057911_0_0_1"/>
<dbReference type="EMBL" id="KI925456">
    <property type="protein sequence ID" value="ETW84940.1"/>
    <property type="molecule type" value="Genomic_DNA"/>
</dbReference>
<dbReference type="AlphaFoldDB" id="W4KHZ5"/>
<dbReference type="OrthoDB" id="2881271at2759"/>
<dbReference type="InParanoid" id="W4KHZ5"/>
<protein>
    <submittedName>
        <fullName evidence="1">Uncharacterized protein</fullName>
    </submittedName>
</protein>
<dbReference type="Proteomes" id="UP000030671">
    <property type="component" value="Unassembled WGS sequence"/>
</dbReference>
<evidence type="ECO:0000313" key="1">
    <source>
        <dbReference type="EMBL" id="ETW84940.1"/>
    </source>
</evidence>
<dbReference type="GeneID" id="20672713"/>
<reference evidence="1 2" key="1">
    <citation type="journal article" date="2012" name="New Phytol.">
        <title>Insight into trade-off between wood decay and parasitism from the genome of a fungal forest pathogen.</title>
        <authorList>
            <person name="Olson A."/>
            <person name="Aerts A."/>
            <person name="Asiegbu F."/>
            <person name="Belbahri L."/>
            <person name="Bouzid O."/>
            <person name="Broberg A."/>
            <person name="Canback B."/>
            <person name="Coutinho P.M."/>
            <person name="Cullen D."/>
            <person name="Dalman K."/>
            <person name="Deflorio G."/>
            <person name="van Diepen L.T."/>
            <person name="Dunand C."/>
            <person name="Duplessis S."/>
            <person name="Durling M."/>
            <person name="Gonthier P."/>
            <person name="Grimwood J."/>
            <person name="Fossdal C.G."/>
            <person name="Hansson D."/>
            <person name="Henrissat B."/>
            <person name="Hietala A."/>
            <person name="Himmelstrand K."/>
            <person name="Hoffmeister D."/>
            <person name="Hogberg N."/>
            <person name="James T.Y."/>
            <person name="Karlsson M."/>
            <person name="Kohler A."/>
            <person name="Kues U."/>
            <person name="Lee Y.H."/>
            <person name="Lin Y.C."/>
            <person name="Lind M."/>
            <person name="Lindquist E."/>
            <person name="Lombard V."/>
            <person name="Lucas S."/>
            <person name="Lunden K."/>
            <person name="Morin E."/>
            <person name="Murat C."/>
            <person name="Park J."/>
            <person name="Raffaello T."/>
            <person name="Rouze P."/>
            <person name="Salamov A."/>
            <person name="Schmutz J."/>
            <person name="Solheim H."/>
            <person name="Stahlberg J."/>
            <person name="Velez H."/>
            <person name="de Vries R.P."/>
            <person name="Wiebenga A."/>
            <person name="Woodward S."/>
            <person name="Yakovlev I."/>
            <person name="Garbelotto M."/>
            <person name="Martin F."/>
            <person name="Grigoriev I.V."/>
            <person name="Stenlid J."/>
        </authorList>
    </citation>
    <scope>NUCLEOTIDE SEQUENCE [LARGE SCALE GENOMIC DNA]</scope>
    <source>
        <strain evidence="1 2">TC 32-1</strain>
    </source>
</reference>
<proteinExistence type="predicted"/>
<evidence type="ECO:0000313" key="2">
    <source>
        <dbReference type="Proteomes" id="UP000030671"/>
    </source>
</evidence>
<keyword evidence="2" id="KW-1185">Reference proteome</keyword>
<organism evidence="1 2">
    <name type="scientific">Heterobasidion irregulare (strain TC 32-1)</name>
    <dbReference type="NCBI Taxonomy" id="747525"/>
    <lineage>
        <taxon>Eukaryota</taxon>
        <taxon>Fungi</taxon>
        <taxon>Dikarya</taxon>
        <taxon>Basidiomycota</taxon>
        <taxon>Agaricomycotina</taxon>
        <taxon>Agaricomycetes</taxon>
        <taxon>Russulales</taxon>
        <taxon>Bondarzewiaceae</taxon>
        <taxon>Heterobasidion</taxon>
        <taxon>Heterobasidion annosum species complex</taxon>
    </lineage>
</organism>
<sequence>MILPDVDDQGVDTQGSTTKWQTGTWQFISAARLMDPNSTRHELRDELESGLHVLLYTSVRYRASHLPVAQCKLLKKAFIEHFDSRSDTVQGRTSGGHGKYEFFQPIGPSAFSQPGLKIFLNTPLASLIETLRRLFVPLYSLPDMLQLVPTMEQSRDAALEVLKTSDRFIEIIEEHLEMDGWTENDVSDELRGCDQFFTEARGLIFAARRSSLLRANIKRGSGSAGMANATSASLPFMAESNGED</sequence>
<accession>W4KHZ5</accession>
<dbReference type="KEGG" id="hir:HETIRDRAFT_408752"/>
<name>W4KHZ5_HETIT</name>